<protein>
    <recommendedName>
        <fullName evidence="4">DUF4371 domain-containing protein</fullName>
    </recommendedName>
</protein>
<gene>
    <name evidence="2" type="ORF">NQ315_014630</name>
</gene>
<dbReference type="PANTHER" id="PTHR45749">
    <property type="match status" value="1"/>
</dbReference>
<accession>A0AAV8VQE3</accession>
<reference evidence="2 3" key="1">
    <citation type="journal article" date="2023" name="Insect Mol. Biol.">
        <title>Genome sequencing provides insights into the evolution of gene families encoding plant cell wall-degrading enzymes in longhorned beetles.</title>
        <authorList>
            <person name="Shin N.R."/>
            <person name="Okamura Y."/>
            <person name="Kirsch R."/>
            <person name="Pauchet Y."/>
        </authorList>
    </citation>
    <scope>NUCLEOTIDE SEQUENCE [LARGE SCALE GENOMIC DNA]</scope>
    <source>
        <strain evidence="2">EAD_L_NR</strain>
    </source>
</reference>
<organism evidence="2 3">
    <name type="scientific">Exocentrus adspersus</name>
    <dbReference type="NCBI Taxonomy" id="1586481"/>
    <lineage>
        <taxon>Eukaryota</taxon>
        <taxon>Metazoa</taxon>
        <taxon>Ecdysozoa</taxon>
        <taxon>Arthropoda</taxon>
        <taxon>Hexapoda</taxon>
        <taxon>Insecta</taxon>
        <taxon>Pterygota</taxon>
        <taxon>Neoptera</taxon>
        <taxon>Endopterygota</taxon>
        <taxon>Coleoptera</taxon>
        <taxon>Polyphaga</taxon>
        <taxon>Cucujiformia</taxon>
        <taxon>Chrysomeloidea</taxon>
        <taxon>Cerambycidae</taxon>
        <taxon>Lamiinae</taxon>
        <taxon>Acanthocinini</taxon>
        <taxon>Exocentrus</taxon>
    </lineage>
</organism>
<dbReference type="AlphaFoldDB" id="A0AAV8VQE3"/>
<dbReference type="Proteomes" id="UP001159042">
    <property type="component" value="Unassembled WGS sequence"/>
</dbReference>
<dbReference type="PANTHER" id="PTHR45749:SF28">
    <property type="entry name" value="ZINC FINGER MYM-TYPE PROTEIN 1-LIKE-RELATED"/>
    <property type="match status" value="1"/>
</dbReference>
<evidence type="ECO:0000313" key="3">
    <source>
        <dbReference type="Proteomes" id="UP001159042"/>
    </source>
</evidence>
<dbReference type="SUPFAM" id="SSF53098">
    <property type="entry name" value="Ribonuclease H-like"/>
    <property type="match status" value="1"/>
</dbReference>
<proteinExistence type="predicted"/>
<evidence type="ECO:0000256" key="1">
    <source>
        <dbReference type="SAM" id="Phobius"/>
    </source>
</evidence>
<evidence type="ECO:0000313" key="2">
    <source>
        <dbReference type="EMBL" id="KAJ8916419.1"/>
    </source>
</evidence>
<dbReference type="EMBL" id="JANEYG010000042">
    <property type="protein sequence ID" value="KAJ8916419.1"/>
    <property type="molecule type" value="Genomic_DNA"/>
</dbReference>
<keyword evidence="1" id="KW-0472">Membrane</keyword>
<sequence>MFPQYDPVCVLLQTPFTRWTKDDQKQFLTNEKPQPILIVNKSTKVKGKCYVRHFKELWYSRYAWLCGSHYLNKLFCLPCLVMSTKSSVWNKDGFSDFGNANRAFHKHECSAEHIRSSLGLSKLLINPTTIEDSLKDSARLYIKQFNEKVQLNRRFIGLPIRAVIYLGKQELAFRGHNEDESSANRGNFKELLNSYIEISSLEIKEHYQKIKPVFSGDSKTIQNELIDCLAKYEYKTKLVGQCYDGASVMAGQLNGLQSKVREHQGDPSGQSASLRAEVAPQAVFVHCLAHRLNLALQQSCIGISKCRIFFANVSGVPAFFHHSAKRTHVADAIIGKRIPQAVATRWSSNSKILNVIVFADISLAIYFLSRMYCLMCYKRSH</sequence>
<comment type="caution">
    <text evidence="2">The sequence shown here is derived from an EMBL/GenBank/DDBJ whole genome shotgun (WGS) entry which is preliminary data.</text>
</comment>
<keyword evidence="3" id="KW-1185">Reference proteome</keyword>
<keyword evidence="1" id="KW-0812">Transmembrane</keyword>
<dbReference type="InterPro" id="IPR012337">
    <property type="entry name" value="RNaseH-like_sf"/>
</dbReference>
<keyword evidence="1" id="KW-1133">Transmembrane helix</keyword>
<evidence type="ECO:0008006" key="4">
    <source>
        <dbReference type="Google" id="ProtNLM"/>
    </source>
</evidence>
<feature type="transmembrane region" description="Helical" evidence="1">
    <location>
        <begin position="352"/>
        <end position="369"/>
    </location>
</feature>
<name>A0AAV8VQE3_9CUCU</name>